<evidence type="ECO:0000313" key="2">
    <source>
        <dbReference type="Proteomes" id="UP001163603"/>
    </source>
</evidence>
<comment type="caution">
    <text evidence="1">The sequence shown here is derived from an EMBL/GenBank/DDBJ whole genome shotgun (WGS) entry which is preliminary data.</text>
</comment>
<gene>
    <name evidence="1" type="ORF">Pint_09516</name>
</gene>
<protein>
    <submittedName>
        <fullName evidence="1">Uncharacterized protein</fullName>
    </submittedName>
</protein>
<dbReference type="Proteomes" id="UP001163603">
    <property type="component" value="Chromosome 12"/>
</dbReference>
<reference evidence="2" key="1">
    <citation type="journal article" date="2023" name="G3 (Bethesda)">
        <title>Genome assembly and association tests identify interacting loci associated with vigor, precocity, and sex in interspecific pistachio rootstocks.</title>
        <authorList>
            <person name="Palmer W."/>
            <person name="Jacygrad E."/>
            <person name="Sagayaradj S."/>
            <person name="Cavanaugh K."/>
            <person name="Han R."/>
            <person name="Bertier L."/>
            <person name="Beede B."/>
            <person name="Kafkas S."/>
            <person name="Golino D."/>
            <person name="Preece J."/>
            <person name="Michelmore R."/>
        </authorList>
    </citation>
    <scope>NUCLEOTIDE SEQUENCE [LARGE SCALE GENOMIC DNA]</scope>
</reference>
<sequence>MARIYQKRKRLLDLVDPKLPNNCRKQALEILDLAMECISDSHDLRPTMSNVVNKLTETENPVKEMIR</sequence>
<accession>A0ACC0XMC7</accession>
<proteinExistence type="predicted"/>
<dbReference type="EMBL" id="CM047747">
    <property type="protein sequence ID" value="KAJ0018508.1"/>
    <property type="molecule type" value="Genomic_DNA"/>
</dbReference>
<organism evidence="1 2">
    <name type="scientific">Pistacia integerrima</name>
    <dbReference type="NCBI Taxonomy" id="434235"/>
    <lineage>
        <taxon>Eukaryota</taxon>
        <taxon>Viridiplantae</taxon>
        <taxon>Streptophyta</taxon>
        <taxon>Embryophyta</taxon>
        <taxon>Tracheophyta</taxon>
        <taxon>Spermatophyta</taxon>
        <taxon>Magnoliopsida</taxon>
        <taxon>eudicotyledons</taxon>
        <taxon>Gunneridae</taxon>
        <taxon>Pentapetalae</taxon>
        <taxon>rosids</taxon>
        <taxon>malvids</taxon>
        <taxon>Sapindales</taxon>
        <taxon>Anacardiaceae</taxon>
        <taxon>Pistacia</taxon>
    </lineage>
</organism>
<evidence type="ECO:0000313" key="1">
    <source>
        <dbReference type="EMBL" id="KAJ0018508.1"/>
    </source>
</evidence>
<keyword evidence="2" id="KW-1185">Reference proteome</keyword>
<name>A0ACC0XMC7_9ROSI</name>